<comment type="catalytic activity">
    <reaction evidence="7 8">
        <text>(2S,6S)-2,6-diaminopimelate = meso-2,6-diaminopimelate</text>
        <dbReference type="Rhea" id="RHEA:15393"/>
        <dbReference type="ChEBI" id="CHEBI:57609"/>
        <dbReference type="ChEBI" id="CHEBI:57791"/>
        <dbReference type="EC" id="5.1.1.7"/>
    </reaction>
</comment>
<evidence type="ECO:0000256" key="5">
    <source>
        <dbReference type="ARBA" id="ARBA00023154"/>
    </source>
</evidence>
<dbReference type="Pfam" id="PF01678">
    <property type="entry name" value="DAP_epimerase"/>
    <property type="match status" value="2"/>
</dbReference>
<dbReference type="EC" id="5.1.1.7" evidence="3 8"/>
<dbReference type="Gene3D" id="3.10.310.10">
    <property type="entry name" value="Diaminopimelate Epimerase, Chain A, domain 1"/>
    <property type="match status" value="2"/>
</dbReference>
<feature type="site" description="Could be important to modulate the pK values of the two catalytic cysteine residues" evidence="8">
    <location>
        <position position="149"/>
    </location>
</feature>
<dbReference type="NCBIfam" id="TIGR00652">
    <property type="entry name" value="DapF"/>
    <property type="match status" value="1"/>
</dbReference>
<dbReference type="EMBL" id="CP041636">
    <property type="protein sequence ID" value="QDO97755.1"/>
    <property type="molecule type" value="Genomic_DNA"/>
</dbReference>
<dbReference type="InterPro" id="IPR018510">
    <property type="entry name" value="DAP_epimerase_AS"/>
</dbReference>
<evidence type="ECO:0000256" key="2">
    <source>
        <dbReference type="ARBA" id="ARBA00010219"/>
    </source>
</evidence>
<dbReference type="Proteomes" id="UP000317496">
    <property type="component" value="Chromosome"/>
</dbReference>
<dbReference type="AlphaFoldDB" id="A0A516H1X7"/>
<dbReference type="GO" id="GO:0008837">
    <property type="term" value="F:diaminopimelate epimerase activity"/>
    <property type="evidence" value="ECO:0007669"/>
    <property type="project" value="UniProtKB-UniRule"/>
</dbReference>
<reference evidence="10 11" key="1">
    <citation type="submission" date="2019-07" db="EMBL/GenBank/DDBJ databases">
        <title>Genome sequencing for Ferrovibrio sp. K5.</title>
        <authorList>
            <person name="Park S.-J."/>
        </authorList>
    </citation>
    <scope>NUCLEOTIDE SEQUENCE [LARGE SCALE GENOMIC DNA]</scope>
    <source>
        <strain evidence="10 11">K5</strain>
    </source>
</reference>
<dbReference type="OrthoDB" id="9805408at2"/>
<evidence type="ECO:0000256" key="6">
    <source>
        <dbReference type="ARBA" id="ARBA00023235"/>
    </source>
</evidence>
<feature type="binding site" evidence="8">
    <location>
        <position position="147"/>
    </location>
    <ligand>
        <name>substrate</name>
    </ligand>
</feature>
<comment type="pathway">
    <text evidence="1 8">Amino-acid biosynthesis; L-lysine biosynthesis via DAP pathway; DL-2,6-diaminopimelate from LL-2,6-diaminopimelate: step 1/1.</text>
</comment>
<keyword evidence="4 8" id="KW-0028">Amino-acid biosynthesis</keyword>
<feature type="binding site" evidence="8">
    <location>
        <position position="39"/>
    </location>
    <ligand>
        <name>substrate</name>
    </ligand>
</feature>
<dbReference type="KEGG" id="fer:FNB15_10960"/>
<dbReference type="SUPFAM" id="SSF54506">
    <property type="entry name" value="Diaminopimelate epimerase-like"/>
    <property type="match status" value="2"/>
</dbReference>
<evidence type="ECO:0000256" key="9">
    <source>
        <dbReference type="PROSITE-ProRule" id="PRU10125"/>
    </source>
</evidence>
<dbReference type="GO" id="GO:0009089">
    <property type="term" value="P:lysine biosynthetic process via diaminopimelate"/>
    <property type="evidence" value="ECO:0007669"/>
    <property type="project" value="UniProtKB-UniRule"/>
</dbReference>
<feature type="binding site" evidence="8">
    <location>
        <position position="180"/>
    </location>
    <ligand>
        <name>substrate</name>
    </ligand>
</feature>
<feature type="binding site" evidence="8">
    <location>
        <position position="57"/>
    </location>
    <ligand>
        <name>substrate</name>
    </ligand>
</feature>
<evidence type="ECO:0000256" key="3">
    <source>
        <dbReference type="ARBA" id="ARBA00013080"/>
    </source>
</evidence>
<dbReference type="RefSeq" id="WP_144068736.1">
    <property type="nucleotide sequence ID" value="NZ_CP041636.1"/>
</dbReference>
<feature type="binding site" evidence="8">
    <location>
        <position position="6"/>
    </location>
    <ligand>
        <name>substrate</name>
    </ligand>
</feature>
<organism evidence="10 11">
    <name type="scientific">Ferrovibrio terrae</name>
    <dbReference type="NCBI Taxonomy" id="2594003"/>
    <lineage>
        <taxon>Bacteria</taxon>
        <taxon>Pseudomonadati</taxon>
        <taxon>Pseudomonadota</taxon>
        <taxon>Alphaproteobacteria</taxon>
        <taxon>Rhodospirillales</taxon>
        <taxon>Rhodospirillaceae</taxon>
        <taxon>Ferrovibrio</taxon>
    </lineage>
</organism>
<comment type="function">
    <text evidence="8">Catalyzes the stereoinversion of LL-2,6-diaminopimelate (L,L-DAP) to meso-diaminopimelate (meso-DAP), a precursor of L-lysine and an essential component of the bacterial peptidoglycan.</text>
</comment>
<proteinExistence type="inferred from homology"/>
<dbReference type="PANTHER" id="PTHR31689:SF0">
    <property type="entry name" value="DIAMINOPIMELATE EPIMERASE"/>
    <property type="match status" value="1"/>
</dbReference>
<keyword evidence="5 8" id="KW-0457">Lysine biosynthesis</keyword>
<feature type="binding site" evidence="8">
    <location>
        <begin position="208"/>
        <end position="209"/>
    </location>
    <ligand>
        <name>substrate</name>
    </ligand>
</feature>
<keyword evidence="8" id="KW-0963">Cytoplasm</keyword>
<evidence type="ECO:0000256" key="7">
    <source>
        <dbReference type="ARBA" id="ARBA00051712"/>
    </source>
</evidence>
<dbReference type="GO" id="GO:0005829">
    <property type="term" value="C:cytosol"/>
    <property type="evidence" value="ECO:0007669"/>
    <property type="project" value="TreeGrafter"/>
</dbReference>
<protein>
    <recommendedName>
        <fullName evidence="3 8">Diaminopimelate epimerase</fullName>
        <shortName evidence="8">DAP epimerase</shortName>
        <ecNumber evidence="3 8">5.1.1.7</ecNumber>
    </recommendedName>
    <alternativeName>
        <fullName evidence="8">PLP-independent amino acid racemase</fullName>
    </alternativeName>
</protein>
<evidence type="ECO:0000256" key="8">
    <source>
        <dbReference type="HAMAP-Rule" id="MF_00197"/>
    </source>
</evidence>
<keyword evidence="6 8" id="KW-0413">Isomerase</keyword>
<accession>A0A516H1X7</accession>
<dbReference type="PROSITE" id="PS01326">
    <property type="entry name" value="DAP_EPIMERASE"/>
    <property type="match status" value="1"/>
</dbReference>
<feature type="binding site" evidence="8">
    <location>
        <begin position="67"/>
        <end position="68"/>
    </location>
    <ligand>
        <name>substrate</name>
    </ligand>
</feature>
<sequence>MHGLGNDFVVLDARAHSLPLDLAAVKLLGDRKRGVGFDQMITIERSDKADAFMRIHNVDGGEVESCGNAARCVATLLMRENGKDAVSIDTLGGWLNARSGASGVITIDMGEPRFDWQAIPLSREMNTMSMAYSHAGYDKPGGVNVGNPHVVFFVPNAEAVPLAEIGPQIEHDPLFPQRINVEFAQIIDRKQIRMRVWERGAGITRACGTGACATLVAAARRDLSERKAQIVLDGGVLTIEWGADNHIYMTGPATEAFRGEIPPTFWAALHDAA</sequence>
<gene>
    <name evidence="8" type="primary">dapF</name>
    <name evidence="10" type="ORF">FNB15_10960</name>
</gene>
<feature type="active site" description="Proton donor" evidence="8">
    <location>
        <position position="66"/>
    </location>
</feature>
<name>A0A516H1X7_9PROT</name>
<feature type="active site" evidence="9">
    <location>
        <position position="66"/>
    </location>
</feature>
<dbReference type="HAMAP" id="MF_00197">
    <property type="entry name" value="DAP_epimerase"/>
    <property type="match status" value="1"/>
</dbReference>
<evidence type="ECO:0000256" key="4">
    <source>
        <dbReference type="ARBA" id="ARBA00022605"/>
    </source>
</evidence>
<feature type="binding site" evidence="8">
    <location>
        <begin position="198"/>
        <end position="199"/>
    </location>
    <ligand>
        <name>substrate</name>
    </ligand>
</feature>
<comment type="subcellular location">
    <subcellularLocation>
        <location evidence="8">Cytoplasm</location>
    </subcellularLocation>
</comment>
<keyword evidence="11" id="KW-1185">Reference proteome</keyword>
<feature type="active site" description="Proton acceptor" evidence="8">
    <location>
        <position position="207"/>
    </location>
</feature>
<evidence type="ECO:0000313" key="10">
    <source>
        <dbReference type="EMBL" id="QDO97755.1"/>
    </source>
</evidence>
<dbReference type="InterPro" id="IPR001653">
    <property type="entry name" value="DAP_epimerase_DapF"/>
</dbReference>
<comment type="subunit">
    <text evidence="8">Homodimer.</text>
</comment>
<dbReference type="PANTHER" id="PTHR31689">
    <property type="entry name" value="DIAMINOPIMELATE EPIMERASE, CHLOROPLASTIC"/>
    <property type="match status" value="1"/>
</dbReference>
<evidence type="ECO:0000313" key="11">
    <source>
        <dbReference type="Proteomes" id="UP000317496"/>
    </source>
</evidence>
<dbReference type="UniPathway" id="UPA00034">
    <property type="reaction ID" value="UER00025"/>
</dbReference>
<evidence type="ECO:0000256" key="1">
    <source>
        <dbReference type="ARBA" id="ARBA00005196"/>
    </source>
</evidence>
<feature type="site" description="Could be important to modulate the pK values of the two catalytic cysteine residues" evidence="8">
    <location>
        <position position="198"/>
    </location>
</feature>
<comment type="similarity">
    <text evidence="2 8">Belongs to the diaminopimelate epimerase family.</text>
</comment>